<evidence type="ECO:0000313" key="2">
    <source>
        <dbReference type="EMBL" id="CAA9319567.1"/>
    </source>
</evidence>
<organism evidence="2">
    <name type="scientific">uncultured Frankineae bacterium</name>
    <dbReference type="NCBI Taxonomy" id="437475"/>
    <lineage>
        <taxon>Bacteria</taxon>
        <taxon>Bacillati</taxon>
        <taxon>Actinomycetota</taxon>
        <taxon>Actinomycetes</taxon>
        <taxon>Frankiales</taxon>
        <taxon>environmental samples</taxon>
    </lineage>
</organism>
<reference evidence="2" key="1">
    <citation type="submission" date="2020-02" db="EMBL/GenBank/DDBJ databases">
        <authorList>
            <person name="Meier V. D."/>
        </authorList>
    </citation>
    <scope>NUCLEOTIDE SEQUENCE</scope>
    <source>
        <strain evidence="2">AVDCRST_MAG16</strain>
    </source>
</reference>
<feature type="compositionally biased region" description="Basic residues" evidence="1">
    <location>
        <begin position="53"/>
        <end position="74"/>
    </location>
</feature>
<accession>A0A6J4L4Z8</accession>
<evidence type="ECO:0000256" key="1">
    <source>
        <dbReference type="SAM" id="MobiDB-lite"/>
    </source>
</evidence>
<dbReference type="EMBL" id="CADCUE010000055">
    <property type="protein sequence ID" value="CAA9319567.1"/>
    <property type="molecule type" value="Genomic_DNA"/>
</dbReference>
<feature type="non-terminal residue" evidence="2">
    <location>
        <position position="1"/>
    </location>
</feature>
<feature type="compositionally biased region" description="Basic and acidic residues" evidence="1">
    <location>
        <begin position="1"/>
        <end position="12"/>
    </location>
</feature>
<proteinExistence type="predicted"/>
<feature type="compositionally biased region" description="Basic residues" evidence="1">
    <location>
        <begin position="13"/>
        <end position="28"/>
    </location>
</feature>
<feature type="region of interest" description="Disordered" evidence="1">
    <location>
        <begin position="1"/>
        <end position="151"/>
    </location>
</feature>
<protein>
    <submittedName>
        <fullName evidence="2">Two-component transcriptional response regulator, LuxR family</fullName>
    </submittedName>
</protein>
<gene>
    <name evidence="2" type="ORF">AVDCRST_MAG16-709</name>
</gene>
<feature type="compositionally biased region" description="Low complexity" evidence="1">
    <location>
        <begin position="92"/>
        <end position="110"/>
    </location>
</feature>
<feature type="non-terminal residue" evidence="2">
    <location>
        <position position="151"/>
    </location>
</feature>
<feature type="compositionally biased region" description="Pro residues" evidence="1">
    <location>
        <begin position="29"/>
        <end position="41"/>
    </location>
</feature>
<sequence>ERLPRRCVDRGRRPYAHRRRLQRRRRGPRPGPPRTRPPPCARPGSRGVGGVRYRARGGAHRRRRPRGPGCPRRRGVADRWVGARQADEGRAARLPAGAGAHRPPGGRLAGDLVAGRRGRRPPDRRPGADHRGDGPAASARGRRAGPARAPL</sequence>
<feature type="compositionally biased region" description="Basic and acidic residues" evidence="1">
    <location>
        <begin position="120"/>
        <end position="133"/>
    </location>
</feature>
<dbReference type="AlphaFoldDB" id="A0A6J4L4Z8"/>
<name>A0A6J4L4Z8_9ACTN</name>